<keyword evidence="4" id="KW-0547">Nucleotide-binding</keyword>
<dbReference type="InterPro" id="IPR011009">
    <property type="entry name" value="Kinase-like_dom_sf"/>
</dbReference>
<dbReference type="Pfam" id="PF00069">
    <property type="entry name" value="Pkinase"/>
    <property type="match status" value="1"/>
</dbReference>
<dbReference type="Gene3D" id="3.30.200.20">
    <property type="entry name" value="Phosphorylase Kinase, domain 1"/>
    <property type="match status" value="1"/>
</dbReference>
<evidence type="ECO:0000256" key="4">
    <source>
        <dbReference type="ARBA" id="ARBA00022741"/>
    </source>
</evidence>
<evidence type="ECO:0000313" key="9">
    <source>
        <dbReference type="EMBL" id="KZM22673.1"/>
    </source>
</evidence>
<dbReference type="Proteomes" id="UP000076837">
    <property type="component" value="Unassembled WGS sequence"/>
</dbReference>
<reference evidence="9 10" key="1">
    <citation type="journal article" date="2016" name="Sci. Rep.">
        <title>Draft genome sequencing and secretome analysis of fungal phytopathogen Ascochyta rabiei provides insight into the necrotrophic effector repertoire.</title>
        <authorList>
            <person name="Verma S."/>
            <person name="Gazara R.K."/>
            <person name="Nizam S."/>
            <person name="Parween S."/>
            <person name="Chattopadhyay D."/>
            <person name="Verma P.K."/>
        </authorList>
    </citation>
    <scope>NUCLEOTIDE SEQUENCE [LARGE SCALE GENOMIC DNA]</scope>
    <source>
        <strain evidence="9 10">ArDII</strain>
    </source>
</reference>
<dbReference type="PANTHER" id="PTHR47634:SF9">
    <property type="entry name" value="PROTEIN KINASE DOMAIN-CONTAINING PROTEIN-RELATED"/>
    <property type="match status" value="1"/>
</dbReference>
<comment type="catalytic activity">
    <reaction evidence="8">
        <text>L-seryl-[protein] + ATP = O-phospho-L-seryl-[protein] + ADP + H(+)</text>
        <dbReference type="Rhea" id="RHEA:17989"/>
        <dbReference type="Rhea" id="RHEA-COMP:9863"/>
        <dbReference type="Rhea" id="RHEA-COMP:11604"/>
        <dbReference type="ChEBI" id="CHEBI:15378"/>
        <dbReference type="ChEBI" id="CHEBI:29999"/>
        <dbReference type="ChEBI" id="CHEBI:30616"/>
        <dbReference type="ChEBI" id="CHEBI:83421"/>
        <dbReference type="ChEBI" id="CHEBI:456216"/>
        <dbReference type="EC" id="2.7.11.1"/>
    </reaction>
</comment>
<dbReference type="InterPro" id="IPR000719">
    <property type="entry name" value="Prot_kinase_dom"/>
</dbReference>
<evidence type="ECO:0000256" key="3">
    <source>
        <dbReference type="ARBA" id="ARBA00022679"/>
    </source>
</evidence>
<protein>
    <recommendedName>
        <fullName evidence="1">non-specific serine/threonine protein kinase</fullName>
        <ecNumber evidence="1">2.7.11.1</ecNumber>
    </recommendedName>
</protein>
<dbReference type="AlphaFoldDB" id="A0A163CT82"/>
<keyword evidence="2" id="KW-0723">Serine/threonine-protein kinase</keyword>
<dbReference type="EC" id="2.7.11.1" evidence="1"/>
<keyword evidence="10" id="KW-1185">Reference proteome</keyword>
<organism evidence="9 10">
    <name type="scientific">Didymella rabiei</name>
    <name type="common">Chickpea ascochyta blight fungus</name>
    <name type="synonym">Mycosphaerella rabiei</name>
    <dbReference type="NCBI Taxonomy" id="5454"/>
    <lineage>
        <taxon>Eukaryota</taxon>
        <taxon>Fungi</taxon>
        <taxon>Dikarya</taxon>
        <taxon>Ascomycota</taxon>
        <taxon>Pezizomycotina</taxon>
        <taxon>Dothideomycetes</taxon>
        <taxon>Pleosporomycetidae</taxon>
        <taxon>Pleosporales</taxon>
        <taxon>Pleosporineae</taxon>
        <taxon>Didymellaceae</taxon>
        <taxon>Ascochyta</taxon>
    </lineage>
</organism>
<dbReference type="SMART" id="SM00220">
    <property type="entry name" value="S_TKc"/>
    <property type="match status" value="1"/>
</dbReference>
<evidence type="ECO:0000256" key="5">
    <source>
        <dbReference type="ARBA" id="ARBA00022777"/>
    </source>
</evidence>
<dbReference type="EMBL" id="JYNV01000212">
    <property type="protein sequence ID" value="KZM22673.1"/>
    <property type="molecule type" value="Genomic_DNA"/>
</dbReference>
<dbReference type="OrthoDB" id="5979581at2759"/>
<evidence type="ECO:0000256" key="8">
    <source>
        <dbReference type="ARBA" id="ARBA00048679"/>
    </source>
</evidence>
<dbReference type="STRING" id="5454.A0A163CT82"/>
<evidence type="ECO:0000256" key="6">
    <source>
        <dbReference type="ARBA" id="ARBA00022840"/>
    </source>
</evidence>
<keyword evidence="6" id="KW-0067">ATP-binding</keyword>
<evidence type="ECO:0000256" key="1">
    <source>
        <dbReference type="ARBA" id="ARBA00012513"/>
    </source>
</evidence>
<comment type="caution">
    <text evidence="9">The sequence shown here is derived from an EMBL/GenBank/DDBJ whole genome shotgun (WGS) entry which is preliminary data.</text>
</comment>
<comment type="catalytic activity">
    <reaction evidence="7">
        <text>L-threonyl-[protein] + ATP = O-phospho-L-threonyl-[protein] + ADP + H(+)</text>
        <dbReference type="Rhea" id="RHEA:46608"/>
        <dbReference type="Rhea" id="RHEA-COMP:11060"/>
        <dbReference type="Rhea" id="RHEA-COMP:11605"/>
        <dbReference type="ChEBI" id="CHEBI:15378"/>
        <dbReference type="ChEBI" id="CHEBI:30013"/>
        <dbReference type="ChEBI" id="CHEBI:30616"/>
        <dbReference type="ChEBI" id="CHEBI:61977"/>
        <dbReference type="ChEBI" id="CHEBI:456216"/>
        <dbReference type="EC" id="2.7.11.1"/>
    </reaction>
</comment>
<dbReference type="SUPFAM" id="SSF56112">
    <property type="entry name" value="Protein kinase-like (PK-like)"/>
    <property type="match status" value="1"/>
</dbReference>
<proteinExistence type="predicted"/>
<sequence length="392" mass="45185">MTSPPATPPREVSFYDEDWRLEDIASDCEWAEEYRPGGFHPARILLRVSGQHKVSRAHSSELQDQIIDWRCSIPRYAVLEIMTAQSSTAFTELAILDHLSNSAPEDPNAQHITKLLKRFHHEGPNDNHQCLVFELMGASAASLVEELPENIPKLWGVPQRYAKPVAKKILIHALHGLKFMHKNGVVHGDLQPGNLLFSIENLDEVDQQQLEQNRTDAAIPLRRIDKKTDRWLETDFYVKLSDFGAESTVTPKGLRSPEVILKRPFGSSIDIWSFGCLMYEFLTSEPLLTVMTCGYDQEHRDKADDDHLIQLNGKIRPLPESIMRSWSRADRWYDLDHKQFCDFEPYKSLEQRFAKNKHPDIDDEEAATICQLIRVILVYDPAELLKQPWFFE</sequence>
<dbReference type="GO" id="GO:0000245">
    <property type="term" value="P:spliceosomal complex assembly"/>
    <property type="evidence" value="ECO:0007669"/>
    <property type="project" value="TreeGrafter"/>
</dbReference>
<keyword evidence="3" id="KW-0808">Transferase</keyword>
<dbReference type="InterPro" id="IPR051334">
    <property type="entry name" value="SRPK"/>
</dbReference>
<accession>A0A163CT82</accession>
<dbReference type="GO" id="GO:0050684">
    <property type="term" value="P:regulation of mRNA processing"/>
    <property type="evidence" value="ECO:0007669"/>
    <property type="project" value="TreeGrafter"/>
</dbReference>
<dbReference type="Gene3D" id="1.10.510.10">
    <property type="entry name" value="Transferase(Phosphotransferase) domain 1"/>
    <property type="match status" value="1"/>
</dbReference>
<dbReference type="GO" id="GO:0005524">
    <property type="term" value="F:ATP binding"/>
    <property type="evidence" value="ECO:0007669"/>
    <property type="project" value="UniProtKB-KW"/>
</dbReference>
<evidence type="ECO:0000256" key="2">
    <source>
        <dbReference type="ARBA" id="ARBA00022527"/>
    </source>
</evidence>
<name>A0A163CT82_DIDRA</name>
<dbReference type="GO" id="GO:0004674">
    <property type="term" value="F:protein serine/threonine kinase activity"/>
    <property type="evidence" value="ECO:0007669"/>
    <property type="project" value="UniProtKB-KW"/>
</dbReference>
<dbReference type="PANTHER" id="PTHR47634">
    <property type="entry name" value="PROTEIN KINASE DOMAIN-CONTAINING PROTEIN-RELATED"/>
    <property type="match status" value="1"/>
</dbReference>
<evidence type="ECO:0000313" key="10">
    <source>
        <dbReference type="Proteomes" id="UP000076837"/>
    </source>
</evidence>
<evidence type="ECO:0000256" key="7">
    <source>
        <dbReference type="ARBA" id="ARBA00047899"/>
    </source>
</evidence>
<gene>
    <name evidence="9" type="ORF">ST47_g6248</name>
</gene>
<dbReference type="PROSITE" id="PS50011">
    <property type="entry name" value="PROTEIN_KINASE_DOM"/>
    <property type="match status" value="1"/>
</dbReference>
<keyword evidence="5" id="KW-0418">Kinase</keyword>